<evidence type="ECO:0008006" key="5">
    <source>
        <dbReference type="Google" id="ProtNLM"/>
    </source>
</evidence>
<accession>A0AAW0YIW5</accession>
<name>A0AAW0YIW5_9TREE</name>
<feature type="compositionally biased region" description="Polar residues" evidence="1">
    <location>
        <begin position="23"/>
        <end position="37"/>
    </location>
</feature>
<comment type="caution">
    <text evidence="3">The sequence shown here is derived from an EMBL/GenBank/DDBJ whole genome shotgun (WGS) entry which is preliminary data.</text>
</comment>
<evidence type="ECO:0000313" key="4">
    <source>
        <dbReference type="Proteomes" id="UP001388673"/>
    </source>
</evidence>
<dbReference type="PANTHER" id="PTHR31571:SF1">
    <property type="entry name" value="ALTERED INHERITANCE OF MITOCHONDRIA PROTEIN 6"/>
    <property type="match status" value="1"/>
</dbReference>
<evidence type="ECO:0000256" key="2">
    <source>
        <dbReference type="SAM" id="Phobius"/>
    </source>
</evidence>
<proteinExistence type="predicted"/>
<reference evidence="3 4" key="1">
    <citation type="journal article" date="2024" name="bioRxiv">
        <title>Comparative genomics of Cryptococcus and Kwoniella reveals pathogenesis evolution and contrasting karyotype dynamics via intercentromeric recombination or chromosome fusion.</title>
        <authorList>
            <person name="Coelho M.A."/>
            <person name="David-Palma M."/>
            <person name="Shea T."/>
            <person name="Bowers K."/>
            <person name="McGinley-Smith S."/>
            <person name="Mohammad A.W."/>
            <person name="Gnirke A."/>
            <person name="Yurkov A.M."/>
            <person name="Nowrousian M."/>
            <person name="Sun S."/>
            <person name="Cuomo C.A."/>
            <person name="Heitman J."/>
        </authorList>
    </citation>
    <scope>NUCLEOTIDE SEQUENCE [LARGE SCALE GENOMIC DNA]</scope>
    <source>
        <strain evidence="3 4">CBS 13917</strain>
    </source>
</reference>
<dbReference type="InterPro" id="IPR051236">
    <property type="entry name" value="HAT_RTT109-like"/>
</dbReference>
<dbReference type="PANTHER" id="PTHR31571">
    <property type="entry name" value="ALTERED INHERITANCE OF MITOCHONDRIA PROTEIN 6"/>
    <property type="match status" value="1"/>
</dbReference>
<feature type="transmembrane region" description="Helical" evidence="2">
    <location>
        <begin position="103"/>
        <end position="125"/>
    </location>
</feature>
<feature type="region of interest" description="Disordered" evidence="1">
    <location>
        <begin position="192"/>
        <end position="217"/>
    </location>
</feature>
<dbReference type="GeneID" id="92182371"/>
<dbReference type="EMBL" id="JBCAWK010000009">
    <property type="protein sequence ID" value="KAK8849777.1"/>
    <property type="molecule type" value="Genomic_DNA"/>
</dbReference>
<feature type="compositionally biased region" description="Low complexity" evidence="1">
    <location>
        <begin position="192"/>
        <end position="202"/>
    </location>
</feature>
<keyword evidence="2" id="KW-1133">Transmembrane helix</keyword>
<keyword evidence="2" id="KW-0472">Membrane</keyword>
<evidence type="ECO:0000313" key="3">
    <source>
        <dbReference type="EMBL" id="KAK8849777.1"/>
    </source>
</evidence>
<sequence length="473" mass="52468">MFQINSLPHTELPLSYRPPTGDLSISTPASLPHSRSTPLPRLQLPFSSIVTTNPHRSDLPIEIRRPISPSMTNSTPLLGAHTHQSDGSMRSTRIRGPRRYREWIALVVGGAVIFLVLYAGLRIWAGDGQELSNLSFDGALALSITDATAPADRRVKKIWATSHNDEMQGQDALQLALSLGYGYIEVDTHLGPATSTTPSPSSKHPARGKKGSHLDPSLTLLAGHTEKDLHPERTLKKLYFDPLMTLLDANNAAVNSSGGEQRSWVGIYKDDPCAEVVLMIDMKNDGGAIWPYLVVALRPFLDKGYLTAYNVSTSTYTQGPLTIVGTGSTPVPQVYYSSFRYIFYDAPLLQLSEPYTIPATSFGPSITFNWDKTISPIASDKYPLLSYLALGPGQDRGGQNPYMCNLKLYSAIAREKGIQSRWWGVARQPQWLRKRMWEIVWKSGVGVMNGDDLEEMKVWLETKDEREREHIGC</sequence>
<feature type="region of interest" description="Disordered" evidence="1">
    <location>
        <begin position="1"/>
        <end position="39"/>
    </location>
</feature>
<dbReference type="KEGG" id="kne:92182371"/>
<keyword evidence="2" id="KW-0812">Transmembrane</keyword>
<dbReference type="RefSeq" id="XP_066801665.1">
    <property type="nucleotide sequence ID" value="XM_066948206.1"/>
</dbReference>
<protein>
    <recommendedName>
        <fullName evidence="5">Altered inheritance of mitochondria protein 6</fullName>
    </recommendedName>
</protein>
<feature type="region of interest" description="Disordered" evidence="1">
    <location>
        <begin position="70"/>
        <end position="92"/>
    </location>
</feature>
<gene>
    <name evidence="3" type="ORF">IAR55_005113</name>
</gene>
<dbReference type="Proteomes" id="UP001388673">
    <property type="component" value="Unassembled WGS sequence"/>
</dbReference>
<dbReference type="AlphaFoldDB" id="A0AAW0YIW5"/>
<keyword evidence="4" id="KW-1185">Reference proteome</keyword>
<organism evidence="3 4">
    <name type="scientific">Kwoniella newhampshirensis</name>
    <dbReference type="NCBI Taxonomy" id="1651941"/>
    <lineage>
        <taxon>Eukaryota</taxon>
        <taxon>Fungi</taxon>
        <taxon>Dikarya</taxon>
        <taxon>Basidiomycota</taxon>
        <taxon>Agaricomycotina</taxon>
        <taxon>Tremellomycetes</taxon>
        <taxon>Tremellales</taxon>
        <taxon>Cryptococcaceae</taxon>
        <taxon>Kwoniella</taxon>
    </lineage>
</organism>
<evidence type="ECO:0000256" key="1">
    <source>
        <dbReference type="SAM" id="MobiDB-lite"/>
    </source>
</evidence>